<accession>A0AAN1WEU4</accession>
<comment type="catalytic activity">
    <reaction evidence="1">
        <text>L-threonyl-[protein] + ATP = 3-O-(5'-adenylyl)-L-threonyl-[protein] + diphosphate</text>
        <dbReference type="Rhea" id="RHEA:54292"/>
        <dbReference type="Rhea" id="RHEA-COMP:11060"/>
        <dbReference type="Rhea" id="RHEA-COMP:13847"/>
        <dbReference type="ChEBI" id="CHEBI:30013"/>
        <dbReference type="ChEBI" id="CHEBI:30616"/>
        <dbReference type="ChEBI" id="CHEBI:33019"/>
        <dbReference type="ChEBI" id="CHEBI:138113"/>
        <dbReference type="EC" id="2.7.7.108"/>
    </reaction>
</comment>
<keyword evidence="1 2" id="KW-0067">ATP-binding</keyword>
<dbReference type="GO" id="GO:0070733">
    <property type="term" value="F:AMPylase activity"/>
    <property type="evidence" value="ECO:0007669"/>
    <property type="project" value="UniProtKB-UniRule"/>
</dbReference>
<dbReference type="GO" id="GO:0000287">
    <property type="term" value="F:magnesium ion binding"/>
    <property type="evidence" value="ECO:0007669"/>
    <property type="project" value="UniProtKB-UniRule"/>
</dbReference>
<name>A0AAN1WEU4_9GAMM</name>
<dbReference type="PANTHER" id="PTHR13504">
    <property type="entry name" value="FIDO DOMAIN-CONTAINING PROTEIN DDB_G0283145"/>
    <property type="match status" value="1"/>
</dbReference>
<dbReference type="InterPro" id="IPR048770">
    <property type="entry name" value="SoFic-like_C"/>
</dbReference>
<evidence type="ECO:0000256" key="4">
    <source>
        <dbReference type="PIRSR" id="PIRSR640198-2"/>
    </source>
</evidence>
<gene>
    <name evidence="7" type="ORF">MARGE09_P0444</name>
</gene>
<feature type="active site" evidence="3">
    <location>
        <position position="230"/>
    </location>
</feature>
<dbReference type="SUPFAM" id="SSF140931">
    <property type="entry name" value="Fic-like"/>
    <property type="match status" value="1"/>
</dbReference>
<keyword evidence="8" id="KW-1185">Reference proteome</keyword>
<feature type="region of interest" description="Disordered" evidence="5">
    <location>
        <begin position="1"/>
        <end position="48"/>
    </location>
</feature>
<keyword evidence="1 2" id="KW-0547">Nucleotide-binding</keyword>
<evidence type="ECO:0000313" key="7">
    <source>
        <dbReference type="EMBL" id="BCD96245.1"/>
    </source>
</evidence>
<feature type="binding site" evidence="2">
    <location>
        <position position="230"/>
    </location>
    <ligand>
        <name>ATP</name>
        <dbReference type="ChEBI" id="CHEBI:30616"/>
    </ligand>
</feature>
<keyword evidence="1" id="KW-0548">Nucleotidyltransferase</keyword>
<dbReference type="PROSITE" id="PS51459">
    <property type="entry name" value="FIDO"/>
    <property type="match status" value="1"/>
</dbReference>
<dbReference type="NCBIfam" id="NF046030">
    <property type="entry name" value="ProtAdlyltaseSoFic"/>
    <property type="match status" value="1"/>
</dbReference>
<dbReference type="Pfam" id="PF02661">
    <property type="entry name" value="Fic"/>
    <property type="match status" value="1"/>
</dbReference>
<evidence type="ECO:0000259" key="6">
    <source>
        <dbReference type="PROSITE" id="PS51459"/>
    </source>
</evidence>
<evidence type="ECO:0000256" key="5">
    <source>
        <dbReference type="SAM" id="MobiDB-lite"/>
    </source>
</evidence>
<dbReference type="Pfam" id="PF21248">
    <property type="entry name" value="SoFic-like_C"/>
    <property type="match status" value="1"/>
</dbReference>
<keyword evidence="1" id="KW-0808">Transferase</keyword>
<evidence type="ECO:0000256" key="1">
    <source>
        <dbReference type="PIRNR" id="PIRNR038925"/>
    </source>
</evidence>
<dbReference type="GO" id="GO:0042803">
    <property type="term" value="F:protein homodimerization activity"/>
    <property type="evidence" value="ECO:0007669"/>
    <property type="project" value="UniProtKB-UniRule"/>
</dbReference>
<reference evidence="7 8" key="1">
    <citation type="journal article" date="2022" name="IScience">
        <title>An ultrasensitive nanofiber-based assay for enzymatic hydrolysis and deep-sea microbial degradation of cellulose.</title>
        <authorList>
            <person name="Tsudome M."/>
            <person name="Tachioka M."/>
            <person name="Miyazaki M."/>
            <person name="Uchimura K."/>
            <person name="Tsuda M."/>
            <person name="Takaki Y."/>
            <person name="Deguchi S."/>
        </authorList>
    </citation>
    <scope>NUCLEOTIDE SEQUENCE [LARGE SCALE GENOMIC DNA]</scope>
    <source>
        <strain evidence="7 8">GE09</strain>
    </source>
</reference>
<dbReference type="RefSeq" id="WP_420828081.1">
    <property type="nucleotide sequence ID" value="NZ_AP023086.1"/>
</dbReference>
<dbReference type="GO" id="GO:0005524">
    <property type="term" value="F:ATP binding"/>
    <property type="evidence" value="ECO:0007669"/>
    <property type="project" value="UniProtKB-UniRule"/>
</dbReference>
<feature type="compositionally biased region" description="Low complexity" evidence="5">
    <location>
        <begin position="21"/>
        <end position="31"/>
    </location>
</feature>
<dbReference type="PIRSF" id="PIRSF038925">
    <property type="entry name" value="AMP-prot_trans"/>
    <property type="match status" value="1"/>
</dbReference>
<dbReference type="AlphaFoldDB" id="A0AAN1WEU4"/>
<dbReference type="InterPro" id="IPR040198">
    <property type="entry name" value="Fido_containing"/>
</dbReference>
<comment type="function">
    <text evidence="1">Adenylyltransferase that mediates the addition of adenosine 5'-monophosphate (AMP) to specific residues of target proteins.</text>
</comment>
<feature type="binding site" evidence="2">
    <location>
        <begin position="235"/>
        <end position="241"/>
    </location>
    <ligand>
        <name>ATP</name>
        <dbReference type="ChEBI" id="CHEBI:30616"/>
    </ligand>
</feature>
<comment type="catalytic activity">
    <reaction evidence="1">
        <text>L-tyrosyl-[protein] + ATP = O-(5'-adenylyl)-L-tyrosyl-[protein] + diphosphate</text>
        <dbReference type="Rhea" id="RHEA:54288"/>
        <dbReference type="Rhea" id="RHEA-COMP:10136"/>
        <dbReference type="Rhea" id="RHEA-COMP:13846"/>
        <dbReference type="ChEBI" id="CHEBI:30616"/>
        <dbReference type="ChEBI" id="CHEBI:33019"/>
        <dbReference type="ChEBI" id="CHEBI:46858"/>
        <dbReference type="ChEBI" id="CHEBI:83624"/>
        <dbReference type="EC" id="2.7.7.108"/>
    </reaction>
</comment>
<dbReference type="KEGG" id="marq:MARGE09_P0444"/>
<feature type="binding site" evidence="2">
    <location>
        <position position="272"/>
    </location>
    <ligand>
        <name>ATP</name>
        <dbReference type="ChEBI" id="CHEBI:30616"/>
    </ligand>
</feature>
<dbReference type="EMBL" id="AP023086">
    <property type="protein sequence ID" value="BCD96245.1"/>
    <property type="molecule type" value="Genomic_DNA"/>
</dbReference>
<sequence length="406" mass="45897">MKYNSEDSSEQEAGKQEPGKPEQGQPEQGQPRASWRADQPYNHMPLLPPGTELETRFVLKACIAARSALAELKQAGELLPNQALLINMLPMLEAKDSSEIENIVTTSDRLFQSADSDAPADPSTKEALRYRTALYEGYQALAQRPLSTPLSANTAIDICSQIKSVDMGIRKVPGTTIANQTTGEVIYTPPVGESLIRDLLSDWERFLHAQDDLDPLVKMAVAHYQFEAIHPFVDGNGRTGRILNILYLIDQKLLSLPILYLSRYILRHRADYYRLLTAVTREQDWQGWIVYMLNAVADTAAWTTQKISAVRELIELTTEQVRNHLPKVYSHELVQLIFEQPYCRIQYLVEHGIAKRQTASSYLKQLCEIGVLQEKSAGKEKIFLHPKLVNLFTQDSNTITPYTRSQ</sequence>
<dbReference type="Pfam" id="PF13784">
    <property type="entry name" value="Fic_N"/>
    <property type="match status" value="1"/>
</dbReference>
<comment type="subunit">
    <text evidence="1">Homodimer.</text>
</comment>
<protein>
    <recommendedName>
        <fullName evidence="1">Protein adenylyltransferase</fullName>
        <ecNumber evidence="1">2.7.7.108</ecNumber>
    </recommendedName>
    <alternativeName>
        <fullName evidence="1">AMPylator</fullName>
    </alternativeName>
</protein>
<feature type="binding site" evidence="4">
    <location>
        <begin position="234"/>
        <end position="241"/>
    </location>
    <ligand>
        <name>ATP</name>
        <dbReference type="ChEBI" id="CHEBI:30616"/>
    </ligand>
</feature>
<feature type="domain" description="Fido" evidence="6">
    <location>
        <begin position="150"/>
        <end position="294"/>
    </location>
</feature>
<dbReference type="PANTHER" id="PTHR13504:SF35">
    <property type="entry name" value="PROTEIN ADENYLYLTRANSFERASE SOFIC"/>
    <property type="match status" value="1"/>
</dbReference>
<organism evidence="7 8">
    <name type="scientific">Marinagarivorans cellulosilyticus</name>
    <dbReference type="NCBI Taxonomy" id="2721545"/>
    <lineage>
        <taxon>Bacteria</taxon>
        <taxon>Pseudomonadati</taxon>
        <taxon>Pseudomonadota</taxon>
        <taxon>Gammaproteobacteria</taxon>
        <taxon>Cellvibrionales</taxon>
        <taxon>Cellvibrionaceae</taxon>
        <taxon>Marinagarivorans</taxon>
    </lineage>
</organism>
<dbReference type="Gene3D" id="1.10.3290.10">
    <property type="entry name" value="Fido-like domain"/>
    <property type="match status" value="1"/>
</dbReference>
<proteinExistence type="predicted"/>
<feature type="binding site" evidence="4">
    <location>
        <begin position="272"/>
        <end position="273"/>
    </location>
    <ligand>
        <name>ATP</name>
        <dbReference type="ChEBI" id="CHEBI:30616"/>
    </ligand>
</feature>
<evidence type="ECO:0000313" key="8">
    <source>
        <dbReference type="Proteomes" id="UP001320119"/>
    </source>
</evidence>
<feature type="binding site" evidence="2">
    <location>
        <position position="101"/>
    </location>
    <ligand>
        <name>ATP</name>
        <dbReference type="ChEBI" id="CHEBI:30616"/>
    </ligand>
</feature>
<dbReference type="Proteomes" id="UP001320119">
    <property type="component" value="Chromosome"/>
</dbReference>
<dbReference type="InterPro" id="IPR026287">
    <property type="entry name" value="SoFic-like"/>
</dbReference>
<dbReference type="EC" id="2.7.7.108" evidence="1"/>
<evidence type="ECO:0000256" key="3">
    <source>
        <dbReference type="PIRSR" id="PIRSR640198-1"/>
    </source>
</evidence>
<dbReference type="InterPro" id="IPR003812">
    <property type="entry name" value="Fido"/>
</dbReference>
<dbReference type="InterPro" id="IPR036597">
    <property type="entry name" value="Fido-like_dom_sf"/>
</dbReference>
<dbReference type="InterPro" id="IPR025758">
    <property type="entry name" value="Fic/DOC_N"/>
</dbReference>
<evidence type="ECO:0000256" key="2">
    <source>
        <dbReference type="PIRSR" id="PIRSR038925-1"/>
    </source>
</evidence>